<evidence type="ECO:0000313" key="1">
    <source>
        <dbReference type="EMBL" id="SVE01887.1"/>
    </source>
</evidence>
<dbReference type="SUPFAM" id="SSF49464">
    <property type="entry name" value="Carboxypeptidase regulatory domain-like"/>
    <property type="match status" value="1"/>
</dbReference>
<gene>
    <name evidence="1" type="ORF">METZ01_LOCUS454741</name>
</gene>
<dbReference type="AlphaFoldDB" id="A0A383A228"/>
<dbReference type="Gene3D" id="2.60.40.1120">
    <property type="entry name" value="Carboxypeptidase-like, regulatory domain"/>
    <property type="match status" value="1"/>
</dbReference>
<feature type="non-terminal residue" evidence="1">
    <location>
        <position position="107"/>
    </location>
</feature>
<evidence type="ECO:0008006" key="2">
    <source>
        <dbReference type="Google" id="ProtNLM"/>
    </source>
</evidence>
<sequence>MKLPKYFFLAVVFVVSGLSAQGTNISGVVTSEDGTPLAYADVLVIGSNYGTSTDDNGAYSLDVPASFAQGQSVTLVVQYIGYKKSEATVTLSSGSLTQNFTLAEDVI</sequence>
<protein>
    <recommendedName>
        <fullName evidence="2">TonB-dependent receptor plug domain-containing protein</fullName>
    </recommendedName>
</protein>
<reference evidence="1" key="1">
    <citation type="submission" date="2018-05" db="EMBL/GenBank/DDBJ databases">
        <authorList>
            <person name="Lanie J.A."/>
            <person name="Ng W.-L."/>
            <person name="Kazmierczak K.M."/>
            <person name="Andrzejewski T.M."/>
            <person name="Davidsen T.M."/>
            <person name="Wayne K.J."/>
            <person name="Tettelin H."/>
            <person name="Glass J.I."/>
            <person name="Rusch D."/>
            <person name="Podicherti R."/>
            <person name="Tsui H.-C.T."/>
            <person name="Winkler M.E."/>
        </authorList>
    </citation>
    <scope>NUCLEOTIDE SEQUENCE</scope>
</reference>
<dbReference type="EMBL" id="UINC01188594">
    <property type="protein sequence ID" value="SVE01887.1"/>
    <property type="molecule type" value="Genomic_DNA"/>
</dbReference>
<accession>A0A383A228</accession>
<proteinExistence type="predicted"/>
<dbReference type="Pfam" id="PF13715">
    <property type="entry name" value="CarbopepD_reg_2"/>
    <property type="match status" value="1"/>
</dbReference>
<dbReference type="InterPro" id="IPR008969">
    <property type="entry name" value="CarboxyPept-like_regulatory"/>
</dbReference>
<organism evidence="1">
    <name type="scientific">marine metagenome</name>
    <dbReference type="NCBI Taxonomy" id="408172"/>
    <lineage>
        <taxon>unclassified sequences</taxon>
        <taxon>metagenomes</taxon>
        <taxon>ecological metagenomes</taxon>
    </lineage>
</organism>
<name>A0A383A228_9ZZZZ</name>